<gene>
    <name evidence="2" type="ORF">GAO09_26715</name>
</gene>
<organism evidence="2 3">
    <name type="scientific">Endobacterium cereale</name>
    <dbReference type="NCBI Taxonomy" id="2663029"/>
    <lineage>
        <taxon>Bacteria</taxon>
        <taxon>Pseudomonadati</taxon>
        <taxon>Pseudomonadota</taxon>
        <taxon>Alphaproteobacteria</taxon>
        <taxon>Hyphomicrobiales</taxon>
        <taxon>Rhizobiaceae</taxon>
        <taxon>Endobacterium</taxon>
    </lineage>
</organism>
<accession>A0A6A8AE83</accession>
<dbReference type="Pfam" id="PF11158">
    <property type="entry name" value="DUF2938"/>
    <property type="match status" value="1"/>
</dbReference>
<feature type="transmembrane region" description="Helical" evidence="1">
    <location>
        <begin position="6"/>
        <end position="30"/>
    </location>
</feature>
<keyword evidence="3" id="KW-1185">Reference proteome</keyword>
<protein>
    <submittedName>
        <fullName evidence="2">DUF2938 family protein</fullName>
    </submittedName>
</protein>
<evidence type="ECO:0000256" key="1">
    <source>
        <dbReference type="SAM" id="Phobius"/>
    </source>
</evidence>
<dbReference type="EMBL" id="WIXI01000051">
    <property type="protein sequence ID" value="MQY49623.1"/>
    <property type="molecule type" value="Genomic_DNA"/>
</dbReference>
<keyword evidence="1" id="KW-0812">Transmembrane</keyword>
<name>A0A6A8AE83_9HYPH</name>
<keyword evidence="1" id="KW-1133">Transmembrane helix</keyword>
<evidence type="ECO:0000313" key="3">
    <source>
        <dbReference type="Proteomes" id="UP000435138"/>
    </source>
</evidence>
<dbReference type="InterPro" id="IPR021329">
    <property type="entry name" value="DUF2938"/>
</dbReference>
<sequence length="159" mass="17126">MPELLLKGAIIGFGATALMDIWAFALHILFGEPKPNWAPGGRWFYHVGRGKVFHDSIGTAAPYAHENALGWTGHYVVGILYGIILAVLVGPQWFAGPTFIPAWILGIVTIGAGWFLMQPGMGLGWAASKTANPRKVRLMNFAAHTVFAIGLYGTALLLP</sequence>
<dbReference type="Proteomes" id="UP000435138">
    <property type="component" value="Unassembled WGS sequence"/>
</dbReference>
<dbReference type="RefSeq" id="WP_153359580.1">
    <property type="nucleotide sequence ID" value="NZ_JAYKOO010000001.1"/>
</dbReference>
<feature type="transmembrane region" description="Helical" evidence="1">
    <location>
        <begin position="100"/>
        <end position="117"/>
    </location>
</feature>
<feature type="transmembrane region" description="Helical" evidence="1">
    <location>
        <begin position="138"/>
        <end position="158"/>
    </location>
</feature>
<feature type="transmembrane region" description="Helical" evidence="1">
    <location>
        <begin position="75"/>
        <end position="94"/>
    </location>
</feature>
<dbReference type="AlphaFoldDB" id="A0A6A8AE83"/>
<proteinExistence type="predicted"/>
<evidence type="ECO:0000313" key="2">
    <source>
        <dbReference type="EMBL" id="MQY49623.1"/>
    </source>
</evidence>
<keyword evidence="1" id="KW-0472">Membrane</keyword>
<comment type="caution">
    <text evidence="2">The sequence shown here is derived from an EMBL/GenBank/DDBJ whole genome shotgun (WGS) entry which is preliminary data.</text>
</comment>
<reference evidence="2 3" key="1">
    <citation type="submission" date="2019-11" db="EMBL/GenBank/DDBJ databases">
        <title>Genome analysis of Rhizobacterium cereale a novel genus and species isolated from maize roots in North Spain.</title>
        <authorList>
            <person name="Menendez E."/>
            <person name="Flores-Felix J.D."/>
            <person name="Ramirez-Bahena M.-H."/>
            <person name="Igual J.M."/>
            <person name="Garcia-Fraile P."/>
            <person name="Peix A."/>
            <person name="Velazquez E."/>
        </authorList>
    </citation>
    <scope>NUCLEOTIDE SEQUENCE [LARGE SCALE GENOMIC DNA]</scope>
    <source>
        <strain evidence="2 3">RZME27</strain>
    </source>
</reference>